<gene>
    <name evidence="1" type="ORF">HYDPIDRAFT_118357</name>
</gene>
<organism evidence="1 2">
    <name type="scientific">Hydnomerulius pinastri MD-312</name>
    <dbReference type="NCBI Taxonomy" id="994086"/>
    <lineage>
        <taxon>Eukaryota</taxon>
        <taxon>Fungi</taxon>
        <taxon>Dikarya</taxon>
        <taxon>Basidiomycota</taxon>
        <taxon>Agaricomycotina</taxon>
        <taxon>Agaricomycetes</taxon>
        <taxon>Agaricomycetidae</taxon>
        <taxon>Boletales</taxon>
        <taxon>Boletales incertae sedis</taxon>
        <taxon>Leucogyrophana</taxon>
    </lineage>
</organism>
<dbReference type="AlphaFoldDB" id="A0A0C9V2V5"/>
<sequence>MRPTNPHQNTQQDPSIYYIDSDASKVEGILFSIDSGSTFAYVSVLDPASHQDLTDDEAHNFGPRYIVSK</sequence>
<proteinExistence type="predicted"/>
<reference evidence="1 2" key="1">
    <citation type="submission" date="2014-04" db="EMBL/GenBank/DDBJ databases">
        <title>Evolutionary Origins and Diversification of the Mycorrhizal Mutualists.</title>
        <authorList>
            <consortium name="DOE Joint Genome Institute"/>
            <consortium name="Mycorrhizal Genomics Consortium"/>
            <person name="Kohler A."/>
            <person name="Kuo A."/>
            <person name="Nagy L.G."/>
            <person name="Floudas D."/>
            <person name="Copeland A."/>
            <person name="Barry K.W."/>
            <person name="Cichocki N."/>
            <person name="Veneault-Fourrey C."/>
            <person name="LaButti K."/>
            <person name="Lindquist E.A."/>
            <person name="Lipzen A."/>
            <person name="Lundell T."/>
            <person name="Morin E."/>
            <person name="Murat C."/>
            <person name="Riley R."/>
            <person name="Ohm R."/>
            <person name="Sun H."/>
            <person name="Tunlid A."/>
            <person name="Henrissat B."/>
            <person name="Grigoriev I.V."/>
            <person name="Hibbett D.S."/>
            <person name="Martin F."/>
        </authorList>
    </citation>
    <scope>NUCLEOTIDE SEQUENCE [LARGE SCALE GENOMIC DNA]</scope>
    <source>
        <strain evidence="1 2">MD-312</strain>
    </source>
</reference>
<dbReference type="OrthoDB" id="37597at2759"/>
<dbReference type="HOGENOM" id="CLU_2776243_0_0_1"/>
<protein>
    <submittedName>
        <fullName evidence="1">Uncharacterized protein</fullName>
    </submittedName>
</protein>
<dbReference type="Proteomes" id="UP000053820">
    <property type="component" value="Unassembled WGS sequence"/>
</dbReference>
<accession>A0A0C9V2V5</accession>
<keyword evidence="2" id="KW-1185">Reference proteome</keyword>
<dbReference type="EMBL" id="KN839884">
    <property type="protein sequence ID" value="KIJ59594.1"/>
    <property type="molecule type" value="Genomic_DNA"/>
</dbReference>
<evidence type="ECO:0000313" key="1">
    <source>
        <dbReference type="EMBL" id="KIJ59594.1"/>
    </source>
</evidence>
<evidence type="ECO:0000313" key="2">
    <source>
        <dbReference type="Proteomes" id="UP000053820"/>
    </source>
</evidence>
<name>A0A0C9V2V5_9AGAM</name>